<feature type="region of interest" description="Disordered" evidence="1">
    <location>
        <begin position="20"/>
        <end position="71"/>
    </location>
</feature>
<comment type="caution">
    <text evidence="3">The sequence shown here is derived from an EMBL/GenBank/DDBJ whole genome shotgun (WGS) entry which is preliminary data.</text>
</comment>
<feature type="signal peptide" evidence="2">
    <location>
        <begin position="1"/>
        <end position="20"/>
    </location>
</feature>
<feature type="chain" id="PRO_5039533866" description="Lipoprotein" evidence="2">
    <location>
        <begin position="21"/>
        <end position="162"/>
    </location>
</feature>
<gene>
    <name evidence="3" type="ORF">H1Z91_06645</name>
</gene>
<evidence type="ECO:0000313" key="4">
    <source>
        <dbReference type="Proteomes" id="UP000531895"/>
    </source>
</evidence>
<feature type="compositionally biased region" description="Low complexity" evidence="1">
    <location>
        <begin position="20"/>
        <end position="43"/>
    </location>
</feature>
<dbReference type="PROSITE" id="PS51257">
    <property type="entry name" value="PROKAR_LIPOPROTEIN"/>
    <property type="match status" value="1"/>
</dbReference>
<name>A0A7W1XG00_9ENTE</name>
<evidence type="ECO:0000313" key="3">
    <source>
        <dbReference type="EMBL" id="MBA4546021.1"/>
    </source>
</evidence>
<sequence length="162" mass="17098">MKKKFIPLVILAALSLAACGSSDNSSSANSSTKTSESTTVSSAESKKDLPSEDQGTGIMYLSGPGGTTENGETLTIFDDGDTQVMQIGMDVSELDGNKLSYIYIDGSLSSKEQVSTGQSTLGLTKENLTPGRHTVNLVQYDNNSEDGSIVINKVANYEVTKK</sequence>
<keyword evidence="2" id="KW-0732">Signal</keyword>
<reference evidence="3 4" key="1">
    <citation type="submission" date="2020-07" db="EMBL/GenBank/DDBJ databases">
        <authorList>
            <person name="Feng H."/>
        </authorList>
    </citation>
    <scope>NUCLEOTIDE SEQUENCE [LARGE SCALE GENOMIC DNA]</scope>
    <source>
        <strain evidence="4">s-7</strain>
    </source>
</reference>
<accession>A0A7W1XG00</accession>
<evidence type="ECO:0000256" key="1">
    <source>
        <dbReference type="SAM" id="MobiDB-lite"/>
    </source>
</evidence>
<protein>
    <recommendedName>
        <fullName evidence="5">Lipoprotein</fullName>
    </recommendedName>
</protein>
<dbReference type="AlphaFoldDB" id="A0A7W1XG00"/>
<dbReference type="RefSeq" id="WP_024635608.1">
    <property type="nucleotide sequence ID" value="NZ_BNJW01000011.1"/>
</dbReference>
<proteinExistence type="predicted"/>
<dbReference type="Proteomes" id="UP000531895">
    <property type="component" value="Unassembled WGS sequence"/>
</dbReference>
<organism evidence="3 4">
    <name type="scientific">Enterococcus lactis</name>
    <dbReference type="NCBI Taxonomy" id="357441"/>
    <lineage>
        <taxon>Bacteria</taxon>
        <taxon>Bacillati</taxon>
        <taxon>Bacillota</taxon>
        <taxon>Bacilli</taxon>
        <taxon>Lactobacillales</taxon>
        <taxon>Enterococcaceae</taxon>
        <taxon>Enterococcus</taxon>
    </lineage>
</organism>
<evidence type="ECO:0000256" key="2">
    <source>
        <dbReference type="SAM" id="SignalP"/>
    </source>
</evidence>
<evidence type="ECO:0008006" key="5">
    <source>
        <dbReference type="Google" id="ProtNLM"/>
    </source>
</evidence>
<dbReference type="EMBL" id="JACEIT010000008">
    <property type="protein sequence ID" value="MBA4546021.1"/>
    <property type="molecule type" value="Genomic_DNA"/>
</dbReference>